<protein>
    <submittedName>
        <fullName evidence="8">Sigma-70 family RNA polymerase sigma factor</fullName>
    </submittedName>
</protein>
<dbReference type="Gene3D" id="1.10.1740.10">
    <property type="match status" value="1"/>
</dbReference>
<evidence type="ECO:0000259" key="6">
    <source>
        <dbReference type="Pfam" id="PF08281"/>
    </source>
</evidence>
<keyword evidence="4" id="KW-0804">Transcription</keyword>
<evidence type="ECO:0000256" key="3">
    <source>
        <dbReference type="ARBA" id="ARBA00023082"/>
    </source>
</evidence>
<dbReference type="AlphaFoldDB" id="A0A5B1M706"/>
<feature type="domain" description="DUF6596" evidence="7">
    <location>
        <begin position="184"/>
        <end position="284"/>
    </location>
</feature>
<evidence type="ECO:0000256" key="4">
    <source>
        <dbReference type="ARBA" id="ARBA00023163"/>
    </source>
</evidence>
<evidence type="ECO:0000313" key="9">
    <source>
        <dbReference type="Proteomes" id="UP000324351"/>
    </source>
</evidence>
<dbReference type="Pfam" id="PF08281">
    <property type="entry name" value="Sigma70_r4_2"/>
    <property type="match status" value="1"/>
</dbReference>
<feature type="domain" description="RNA polymerase sigma-70 region 2" evidence="5">
    <location>
        <begin position="17"/>
        <end position="77"/>
    </location>
</feature>
<evidence type="ECO:0000259" key="5">
    <source>
        <dbReference type="Pfam" id="PF04542"/>
    </source>
</evidence>
<dbReference type="GO" id="GO:0003677">
    <property type="term" value="F:DNA binding"/>
    <property type="evidence" value="ECO:0007669"/>
    <property type="project" value="InterPro"/>
</dbReference>
<dbReference type="InterPro" id="IPR046531">
    <property type="entry name" value="DUF6596"/>
</dbReference>
<name>A0A5B1M706_9ACTN</name>
<feature type="domain" description="RNA polymerase sigma factor 70 region 4 type 2" evidence="6">
    <location>
        <begin position="114"/>
        <end position="166"/>
    </location>
</feature>
<organism evidence="8 9">
    <name type="scientific">Nocardioides antri</name>
    <dbReference type="NCBI Taxonomy" id="2607659"/>
    <lineage>
        <taxon>Bacteria</taxon>
        <taxon>Bacillati</taxon>
        <taxon>Actinomycetota</taxon>
        <taxon>Actinomycetes</taxon>
        <taxon>Propionibacteriales</taxon>
        <taxon>Nocardioidaceae</taxon>
        <taxon>Nocardioides</taxon>
    </lineage>
</organism>
<comment type="caution">
    <text evidence="8">The sequence shown here is derived from an EMBL/GenBank/DDBJ whole genome shotgun (WGS) entry which is preliminary data.</text>
</comment>
<comment type="similarity">
    <text evidence="1">Belongs to the sigma-70 factor family. ECF subfamily.</text>
</comment>
<dbReference type="InterPro" id="IPR036388">
    <property type="entry name" value="WH-like_DNA-bd_sf"/>
</dbReference>
<keyword evidence="9" id="KW-1185">Reference proteome</keyword>
<sequence length="369" mass="40663">MGSGTTADAVAEVWRAESARLVATLMRMTHDLGLAEEFAQDALVAALEQWPKDGLPSRPAAWLSAVARRRAVDYFRRVETSRRTSEAARHQLAEADAPDLADAVDQIEDDVLRLMFLTCHPTLAPDTRAVLTLRLVGGLTVPEIARAFLAKEAAVGQRISRAKRTLQESGATLESPQGRERQDRIADVMAVVSLIFNEGYTATAGEGWFRPDLCREAIRLARMLAEQAPHEPEAHGLQALLELQASRMPARRDEHGRAVLLESQDRSKWDHDLIQRGLAALDRAERLGRPVGPYVIQASIAACHAHRRSFAETDWTRIAQLYDVLTTIRPSPVVDVNRAVAYGRAWGPDAGLRILSALDREGTLAARLS</sequence>
<dbReference type="InterPro" id="IPR013249">
    <property type="entry name" value="RNA_pol_sigma70_r4_t2"/>
</dbReference>
<accession>A0A5B1M706</accession>
<reference evidence="8 9" key="2">
    <citation type="submission" date="2019-09" db="EMBL/GenBank/DDBJ databases">
        <authorList>
            <person name="Jin C."/>
        </authorList>
    </citation>
    <scope>NUCLEOTIDE SEQUENCE [LARGE SCALE GENOMIC DNA]</scope>
    <source>
        <strain evidence="8 9">BN140041</strain>
    </source>
</reference>
<keyword evidence="3" id="KW-0731">Sigma factor</keyword>
<dbReference type="SUPFAM" id="SSF88659">
    <property type="entry name" value="Sigma3 and sigma4 domains of RNA polymerase sigma factors"/>
    <property type="match status" value="1"/>
</dbReference>
<evidence type="ECO:0000313" key="8">
    <source>
        <dbReference type="EMBL" id="KAA1428782.1"/>
    </source>
</evidence>
<dbReference type="InterPro" id="IPR007627">
    <property type="entry name" value="RNA_pol_sigma70_r2"/>
</dbReference>
<dbReference type="Gene3D" id="1.10.10.10">
    <property type="entry name" value="Winged helix-like DNA-binding domain superfamily/Winged helix DNA-binding domain"/>
    <property type="match status" value="1"/>
</dbReference>
<dbReference type="GO" id="GO:0006352">
    <property type="term" value="P:DNA-templated transcription initiation"/>
    <property type="evidence" value="ECO:0007669"/>
    <property type="project" value="InterPro"/>
</dbReference>
<gene>
    <name evidence="8" type="ORF">F0U47_00745</name>
</gene>
<dbReference type="InterPro" id="IPR014284">
    <property type="entry name" value="RNA_pol_sigma-70_dom"/>
</dbReference>
<dbReference type="GO" id="GO:0016987">
    <property type="term" value="F:sigma factor activity"/>
    <property type="evidence" value="ECO:0007669"/>
    <property type="project" value="UniProtKB-KW"/>
</dbReference>
<evidence type="ECO:0000256" key="2">
    <source>
        <dbReference type="ARBA" id="ARBA00023015"/>
    </source>
</evidence>
<dbReference type="Pfam" id="PF20239">
    <property type="entry name" value="DUF6596"/>
    <property type="match status" value="1"/>
</dbReference>
<reference evidence="8 9" key="1">
    <citation type="submission" date="2019-09" db="EMBL/GenBank/DDBJ databases">
        <title>Nocardioides panacisoli sp. nov., isolated from the soil of a ginseng field.</title>
        <authorList>
            <person name="Cho C."/>
        </authorList>
    </citation>
    <scope>NUCLEOTIDE SEQUENCE [LARGE SCALE GENOMIC DNA]</scope>
    <source>
        <strain evidence="8 9">BN140041</strain>
    </source>
</reference>
<dbReference type="InterPro" id="IPR013325">
    <property type="entry name" value="RNA_pol_sigma_r2"/>
</dbReference>
<keyword evidence="2" id="KW-0805">Transcription regulation</keyword>
<dbReference type="NCBIfam" id="TIGR02937">
    <property type="entry name" value="sigma70-ECF"/>
    <property type="match status" value="1"/>
</dbReference>
<dbReference type="Proteomes" id="UP000324351">
    <property type="component" value="Unassembled WGS sequence"/>
</dbReference>
<dbReference type="PANTHER" id="PTHR47756">
    <property type="entry name" value="BLL6612 PROTEIN-RELATED"/>
    <property type="match status" value="1"/>
</dbReference>
<dbReference type="InterPro" id="IPR013324">
    <property type="entry name" value="RNA_pol_sigma_r3/r4-like"/>
</dbReference>
<dbReference type="Pfam" id="PF04542">
    <property type="entry name" value="Sigma70_r2"/>
    <property type="match status" value="1"/>
</dbReference>
<evidence type="ECO:0000259" key="7">
    <source>
        <dbReference type="Pfam" id="PF20239"/>
    </source>
</evidence>
<proteinExistence type="inferred from homology"/>
<dbReference type="EMBL" id="VUJW01000001">
    <property type="protein sequence ID" value="KAA1428782.1"/>
    <property type="molecule type" value="Genomic_DNA"/>
</dbReference>
<dbReference type="SUPFAM" id="SSF88946">
    <property type="entry name" value="Sigma2 domain of RNA polymerase sigma factors"/>
    <property type="match status" value="1"/>
</dbReference>
<dbReference type="PANTHER" id="PTHR47756:SF2">
    <property type="entry name" value="BLL6612 PROTEIN"/>
    <property type="match status" value="1"/>
</dbReference>
<evidence type="ECO:0000256" key="1">
    <source>
        <dbReference type="ARBA" id="ARBA00010641"/>
    </source>
</evidence>